<dbReference type="SUPFAM" id="SSF55729">
    <property type="entry name" value="Acyl-CoA N-acyltransferases (Nat)"/>
    <property type="match status" value="1"/>
</dbReference>
<feature type="transmembrane region" description="Helical" evidence="14">
    <location>
        <begin position="236"/>
        <end position="256"/>
    </location>
</feature>
<evidence type="ECO:0000259" key="15">
    <source>
        <dbReference type="Pfam" id="PF09924"/>
    </source>
</evidence>
<comment type="subcellular location">
    <subcellularLocation>
        <location evidence="1">Cell membrane</location>
        <topology evidence="1">Multi-pass membrane protein</topology>
    </subcellularLocation>
</comment>
<dbReference type="Pfam" id="PF03706">
    <property type="entry name" value="LPG_synthase_TM"/>
    <property type="match status" value="1"/>
</dbReference>
<accession>A0A1I1LN10</accession>
<evidence type="ECO:0000256" key="8">
    <source>
        <dbReference type="ARBA" id="ARBA00022989"/>
    </source>
</evidence>
<dbReference type="Pfam" id="PF09924">
    <property type="entry name" value="LPG_synthase_C"/>
    <property type="match status" value="1"/>
</dbReference>
<evidence type="ECO:0000256" key="14">
    <source>
        <dbReference type="SAM" id="Phobius"/>
    </source>
</evidence>
<dbReference type="InterPro" id="IPR016181">
    <property type="entry name" value="Acyl_CoA_acyltransferase"/>
</dbReference>
<evidence type="ECO:0000256" key="1">
    <source>
        <dbReference type="ARBA" id="ARBA00004651"/>
    </source>
</evidence>
<feature type="transmembrane region" description="Helical" evidence="14">
    <location>
        <begin position="204"/>
        <end position="224"/>
    </location>
</feature>
<keyword evidence="17" id="KW-1185">Reference proteome</keyword>
<evidence type="ECO:0000256" key="9">
    <source>
        <dbReference type="ARBA" id="ARBA00023098"/>
    </source>
</evidence>
<proteinExistence type="inferred from homology"/>
<dbReference type="EC" id="2.3.2.3" evidence="3"/>
<dbReference type="STRING" id="517719.SAMN05421762_2039"/>
<dbReference type="Proteomes" id="UP000231644">
    <property type="component" value="Unassembled WGS sequence"/>
</dbReference>
<dbReference type="GO" id="GO:0046677">
    <property type="term" value="P:response to antibiotic"/>
    <property type="evidence" value="ECO:0007669"/>
    <property type="project" value="UniProtKB-KW"/>
</dbReference>
<evidence type="ECO:0000256" key="5">
    <source>
        <dbReference type="ARBA" id="ARBA00022475"/>
    </source>
</evidence>
<dbReference type="AlphaFoldDB" id="A0A1I1LN10"/>
<dbReference type="Gene3D" id="3.40.630.30">
    <property type="match status" value="1"/>
</dbReference>
<feature type="domain" description="Phosphatidylglycerol lysyltransferase C-terminal" evidence="15">
    <location>
        <begin position="329"/>
        <end position="590"/>
    </location>
</feature>
<feature type="transmembrane region" description="Helical" evidence="14">
    <location>
        <begin position="94"/>
        <end position="118"/>
    </location>
</feature>
<feature type="transmembrane region" description="Helical" evidence="14">
    <location>
        <begin position="138"/>
        <end position="158"/>
    </location>
</feature>
<keyword evidence="8 14" id="KW-1133">Transmembrane helix</keyword>
<dbReference type="PANTHER" id="PTHR34697">
    <property type="entry name" value="PHOSPHATIDYLGLYCEROL LYSYLTRANSFERASE"/>
    <property type="match status" value="1"/>
</dbReference>
<dbReference type="OrthoDB" id="145485at2"/>
<comment type="similarity">
    <text evidence="2">Belongs to the LPG synthase family.</text>
</comment>
<reference evidence="16 17" key="1">
    <citation type="submission" date="2016-10" db="EMBL/GenBank/DDBJ databases">
        <authorList>
            <person name="de Groot N.N."/>
        </authorList>
    </citation>
    <scope>NUCLEOTIDE SEQUENCE [LARGE SCALE GENOMIC DNA]</scope>
    <source>
        <strain evidence="16 17">DSM 29619</strain>
    </source>
</reference>
<dbReference type="PROSITE" id="PS51257">
    <property type="entry name" value="PROKAR_LIPOPROTEIN"/>
    <property type="match status" value="1"/>
</dbReference>
<evidence type="ECO:0000256" key="11">
    <source>
        <dbReference type="ARBA" id="ARBA00023251"/>
    </source>
</evidence>
<dbReference type="EMBL" id="FOLX01000001">
    <property type="protein sequence ID" value="SFC74504.1"/>
    <property type="molecule type" value="Genomic_DNA"/>
</dbReference>
<protein>
    <recommendedName>
        <fullName evidence="4">Phosphatidylglycerol lysyltransferase</fullName>
        <ecNumber evidence="3">2.3.2.3</ecNumber>
    </recommendedName>
    <alternativeName>
        <fullName evidence="12">Lysylphosphatidylglycerol synthase</fullName>
    </alternativeName>
</protein>
<evidence type="ECO:0000256" key="6">
    <source>
        <dbReference type="ARBA" id="ARBA00022679"/>
    </source>
</evidence>
<keyword evidence="5" id="KW-1003">Cell membrane</keyword>
<evidence type="ECO:0000256" key="2">
    <source>
        <dbReference type="ARBA" id="ARBA00008627"/>
    </source>
</evidence>
<feature type="transmembrane region" description="Helical" evidence="14">
    <location>
        <begin position="61"/>
        <end position="82"/>
    </location>
</feature>
<dbReference type="InterPro" id="IPR024320">
    <property type="entry name" value="LPG_synthase_C"/>
</dbReference>
<evidence type="ECO:0000313" key="17">
    <source>
        <dbReference type="Proteomes" id="UP000231644"/>
    </source>
</evidence>
<sequence>MPRNVPPRTALLRSAASRRIFKAFFPLVVGTACVLLLNSKLAGLDFHAVAEVVRTTSLPQWLAAAAATALSFWAIGTYDVVVHRHLRTGVPADVARVTGAGSIAIAQVLGLGIVTGSLARWRMLSGTGGGTAAKVTSVVTASFMGAWALATVLLALVLPGVTLPLWMTACVLGGAVALAVIAFLTPTFRLRSLSIRLPSLRALGSITVLTLIDIAAAAAALHVLMPAGLDIRYEVLLPIFAIALGCGLFSSTPGGAGPFELAVLSFLPLVPQEPLLGAILAWRLIYYAVPALLAIIPLAFPYRVAASDAGPSVPANLCQARRAECGVVRQNGGFALHTGKDQSIVAESGQCLALLFDPLNGTTQGVTEDLKDAARARMLIPALYKCTGPLAAQARRDGWAVVRVADDAVIDLPGFSLDGSRHRQLRRKLRHAEKAGITVIEENPCPNLLHEMAQMDQAWLASHGKARGFSMGRFDADYVKQQRIFVAREHGRMLGFVTFHQSGHDMALDLMRHGADLPDGTMHQMIVSAILTAQAEGRKRLSLAAMPATPKAERPLARRIRDAVTRRSGGAGLTRFKESFGPYRQPLYAAAPSRAELTLALADIARAIHAPRG</sequence>
<dbReference type="RefSeq" id="WP_093454057.1">
    <property type="nucleotide sequence ID" value="NZ_FNZG01000004.1"/>
</dbReference>
<dbReference type="GO" id="GO:0006629">
    <property type="term" value="P:lipid metabolic process"/>
    <property type="evidence" value="ECO:0007669"/>
    <property type="project" value="UniProtKB-KW"/>
</dbReference>
<name>A0A1I1LN10_9RHOB</name>
<evidence type="ECO:0000256" key="7">
    <source>
        <dbReference type="ARBA" id="ARBA00022692"/>
    </source>
</evidence>
<dbReference type="GO" id="GO:0050071">
    <property type="term" value="F:phosphatidylglycerol lysyltransferase activity"/>
    <property type="evidence" value="ECO:0007669"/>
    <property type="project" value="UniProtKB-EC"/>
</dbReference>
<gene>
    <name evidence="16" type="ORF">SAMN05421762_2039</name>
</gene>
<keyword evidence="6 16" id="KW-0808">Transferase</keyword>
<evidence type="ECO:0000256" key="10">
    <source>
        <dbReference type="ARBA" id="ARBA00023136"/>
    </source>
</evidence>
<keyword evidence="9" id="KW-0443">Lipid metabolism</keyword>
<keyword evidence="7 14" id="KW-0812">Transmembrane</keyword>
<evidence type="ECO:0000313" key="16">
    <source>
        <dbReference type="EMBL" id="SFC74504.1"/>
    </source>
</evidence>
<evidence type="ECO:0000256" key="12">
    <source>
        <dbReference type="ARBA" id="ARBA00031899"/>
    </source>
</evidence>
<dbReference type="InterPro" id="IPR022791">
    <property type="entry name" value="L-PG_synthase/AglD"/>
</dbReference>
<dbReference type="InterPro" id="IPR051211">
    <property type="entry name" value="PG_lysyltransferase"/>
</dbReference>
<feature type="transmembrane region" description="Helical" evidence="14">
    <location>
        <begin position="276"/>
        <end position="300"/>
    </location>
</feature>
<dbReference type="GO" id="GO:0005886">
    <property type="term" value="C:plasma membrane"/>
    <property type="evidence" value="ECO:0007669"/>
    <property type="project" value="UniProtKB-SubCell"/>
</dbReference>
<evidence type="ECO:0000256" key="4">
    <source>
        <dbReference type="ARBA" id="ARBA00021546"/>
    </source>
</evidence>
<dbReference type="PANTHER" id="PTHR34697:SF2">
    <property type="entry name" value="PHOSPHATIDYLGLYCEROL LYSYLTRANSFERASE"/>
    <property type="match status" value="1"/>
</dbReference>
<keyword evidence="11" id="KW-0046">Antibiotic resistance</keyword>
<evidence type="ECO:0000256" key="3">
    <source>
        <dbReference type="ARBA" id="ARBA00012014"/>
    </source>
</evidence>
<feature type="transmembrane region" description="Helical" evidence="14">
    <location>
        <begin position="20"/>
        <end position="41"/>
    </location>
</feature>
<keyword evidence="10 14" id="KW-0472">Membrane</keyword>
<dbReference type="GO" id="GO:0055091">
    <property type="term" value="P:phospholipid homeostasis"/>
    <property type="evidence" value="ECO:0007669"/>
    <property type="project" value="TreeGrafter"/>
</dbReference>
<organism evidence="16 17">
    <name type="scientific">Pseudooceanicola nitratireducens</name>
    <dbReference type="NCBI Taxonomy" id="517719"/>
    <lineage>
        <taxon>Bacteria</taxon>
        <taxon>Pseudomonadati</taxon>
        <taxon>Pseudomonadota</taxon>
        <taxon>Alphaproteobacteria</taxon>
        <taxon>Rhodobacterales</taxon>
        <taxon>Paracoccaceae</taxon>
        <taxon>Pseudooceanicola</taxon>
    </lineage>
</organism>
<comment type="catalytic activity">
    <reaction evidence="13">
        <text>L-lysyl-tRNA(Lys) + a 1,2-diacyl-sn-glycero-3-phospho-(1'-sn-glycerol) = a 1,2-diacyl-sn-glycero-3-phospho-1'-(3'-O-L-lysyl)-sn-glycerol + tRNA(Lys)</text>
        <dbReference type="Rhea" id="RHEA:10668"/>
        <dbReference type="Rhea" id="RHEA-COMP:9696"/>
        <dbReference type="Rhea" id="RHEA-COMP:9697"/>
        <dbReference type="ChEBI" id="CHEBI:64716"/>
        <dbReference type="ChEBI" id="CHEBI:75792"/>
        <dbReference type="ChEBI" id="CHEBI:78442"/>
        <dbReference type="ChEBI" id="CHEBI:78529"/>
        <dbReference type="EC" id="2.3.2.3"/>
    </reaction>
</comment>
<evidence type="ECO:0000256" key="13">
    <source>
        <dbReference type="ARBA" id="ARBA00047540"/>
    </source>
</evidence>
<feature type="transmembrane region" description="Helical" evidence="14">
    <location>
        <begin position="165"/>
        <end position="184"/>
    </location>
</feature>